<proteinExistence type="predicted"/>
<feature type="compositionally biased region" description="Polar residues" evidence="1">
    <location>
        <begin position="1462"/>
        <end position="1476"/>
    </location>
</feature>
<dbReference type="OrthoDB" id="5571944at2759"/>
<gene>
    <name evidence="2" type="ORF">H4R34_001143</name>
</gene>
<feature type="region of interest" description="Disordered" evidence="1">
    <location>
        <begin position="1101"/>
        <end position="1134"/>
    </location>
</feature>
<evidence type="ECO:0000313" key="3">
    <source>
        <dbReference type="Proteomes" id="UP001151582"/>
    </source>
</evidence>
<dbReference type="InterPro" id="IPR038801">
    <property type="entry name" value="TAF1C"/>
</dbReference>
<feature type="compositionally biased region" description="Acidic residues" evidence="1">
    <location>
        <begin position="600"/>
        <end position="616"/>
    </location>
</feature>
<dbReference type="SUPFAM" id="SSF101908">
    <property type="entry name" value="Putative isomerase YbhE"/>
    <property type="match status" value="1"/>
</dbReference>
<sequence length="1745" mass="194438">MPFLHGRVSDLTLADIKWPLNVEVENDPRLAEFQGDPTLVFIRPTIKSRYYHKPNRVHPHNIYKRAELLAIYDGRRERLYHTTYGNQSELGKSGHFAYIPPSSTHAGGAPPSSPAASFASEPGPRNFTNDRAPSLGPGRWWTQTSSTDKSDPFVPLSNINCVVPSQYTADYRLPSGHLNVLNPNTHDHLPPSLSFDHVNLSYLDLKIIEELAVEDRLETYTNYLWDYRRGLVADSFSMTPAPEAPSAGTNRWIATATGPSCTKLVIMSLDDYTALPYPTPSPLYSSPAVPFVSTFTKTQDWARAQLEFAGPIRQVVAQSNVYRRAGLQPPCYSSTLTIPDLIAVRTPSHVSVCQASQNSATGTDYTIAVRAAHRCPAEPLDAVFNPYYQNEVAIACADQRIQLWDLNRTASLLSPRPSERPSSEHGYQWLACDYGPHPRWYWVADGTKCSIIDMRVPEQKMFRELYRVPAYNSHYDYGWGATKARFGNRHFNDTFNRWNPPSHKSGISGPLESRLPPRIEYRVTAMTRCPVNEFQVFLATHQSLLAIDARYPKNPTLWTNHHNQRAPPRALSAWRCSDVSESYLRPPPPMSRAEGSVGSDETDRDSDEDSDDDSDHDELRRSRNRSGPTRVPLASRTAHQSVGRIFLANPLDGWVDSYEYSKLSFIPRSDGHENATIQVSATAKTDAGHAPEPPAVPGSTTVLGYLTRHPALRVDLVSAALSRLPEFARDWFINEREGRFRNQLPVPEFHKLTTSLRTLHRYYEKRASDKLAKNNREDASTSQPPAASAQSCSPFTSLTPESPPILAECDPSPLVGLQASVEPVHFPWAFTDLMNGLTPYRLHPAGRIQGMLDERNTYHFVHREITASHVRGAIPLMGLVIEPDWWLDQYAKHGLATKTNISDESSLSSDAPPPRTVRSKYPRFHVFQMVADGSIYHQLYGKQQSSTVVHQCQQCYCHYLPLASATHRPSIPRCCRYCRTTLAPLEATQALFNHDESALQIEVTPTAESVKQYNHRLNIPANRRVLENKWLLQTNEAFSRLAELGPETMAANTVDASYVSFLALYKYLVKMFQRCELLDKHPADSIQHWYFRWVQDIASEPQSQPHDEDDATQLANCESPASPNPSKSPAPTGQESLQSRIRHLVLQHPYPLTLKEVCEQIVDVPTTQIIKEFFELNLDPIRIMVSPWKLVGNIGLHVTGDALTCWQQIWRILADEVRTVECIARVGAVLTESPSLASHIDTTASTMLTRLSEMEKAIAAETTVRNRSDATALSGYPAMPPATQQGPASILQDPYVIKALDFMSSSLLAAAVVLIPPGASADLQLQLSLNAIKQEAGGELAADDPEIAKLADQLPGRDALVSRLRSEPPPPLASRAQLKKHGPGTKDPPPPENLRGIGYFNPSFISTKRVPITRGAAVLWERWEEGWQRPIVEQQKTKVKMTMASMARYFDLLVVPGTSNDLSSQVSAAQHPSLSRASRRPQWVSRTLQPDRLPDEEPGEPLSQTTISRIARQLPPPIQTPRYAFEVARARRAFEDVQQHERRAKASQTALRDKAVCSRGTTTKSKSASHASQRMLADIINRPETLAATGGRLAIPTVMSSAALQPSSAGSSDNDHTAESSDASTMQTSRKSKKRTKKKKKKKLEKGKEKSKRKSKKRAREDASDTSASEHSTRKKQRRESNTLPATPLPSCPTTRSNAIQTDAVVASPLAMMPPPATPTRTSHQSPGKPRSARSSRKRPRTEGF</sequence>
<feature type="region of interest" description="Disordered" evidence="1">
    <location>
        <begin position="581"/>
        <end position="636"/>
    </location>
</feature>
<dbReference type="EMBL" id="JANBQB010000045">
    <property type="protein sequence ID" value="KAJ1983672.1"/>
    <property type="molecule type" value="Genomic_DNA"/>
</dbReference>
<reference evidence="2" key="1">
    <citation type="submission" date="2022-07" db="EMBL/GenBank/DDBJ databases">
        <title>Phylogenomic reconstructions and comparative analyses of Kickxellomycotina fungi.</title>
        <authorList>
            <person name="Reynolds N.K."/>
            <person name="Stajich J.E."/>
            <person name="Barry K."/>
            <person name="Grigoriev I.V."/>
            <person name="Crous P."/>
            <person name="Smith M.E."/>
        </authorList>
    </citation>
    <scope>NUCLEOTIDE SEQUENCE</scope>
    <source>
        <strain evidence="2">RSA 567</strain>
    </source>
</reference>
<dbReference type="GO" id="GO:0001164">
    <property type="term" value="F:RNA polymerase I core promoter sequence-specific DNA binding"/>
    <property type="evidence" value="ECO:0007669"/>
    <property type="project" value="TreeGrafter"/>
</dbReference>
<feature type="compositionally biased region" description="Low complexity" evidence="1">
    <location>
        <begin position="101"/>
        <end position="124"/>
    </location>
</feature>
<organism evidence="2 3">
    <name type="scientific">Dimargaris verticillata</name>
    <dbReference type="NCBI Taxonomy" id="2761393"/>
    <lineage>
        <taxon>Eukaryota</taxon>
        <taxon>Fungi</taxon>
        <taxon>Fungi incertae sedis</taxon>
        <taxon>Zoopagomycota</taxon>
        <taxon>Kickxellomycotina</taxon>
        <taxon>Dimargaritomycetes</taxon>
        <taxon>Dimargaritales</taxon>
        <taxon>Dimargaritaceae</taxon>
        <taxon>Dimargaris</taxon>
    </lineage>
</organism>
<feature type="region of interest" description="Disordered" evidence="1">
    <location>
        <begin position="101"/>
        <end position="146"/>
    </location>
</feature>
<feature type="compositionally biased region" description="Low complexity" evidence="1">
    <location>
        <begin position="780"/>
        <end position="794"/>
    </location>
</feature>
<feature type="region of interest" description="Disordered" evidence="1">
    <location>
        <begin position="1462"/>
        <end position="1503"/>
    </location>
</feature>
<name>A0A9W8EAL6_9FUNG</name>
<protein>
    <submittedName>
        <fullName evidence="2">Uncharacterized protein</fullName>
    </submittedName>
</protein>
<feature type="compositionally biased region" description="Basic residues" evidence="1">
    <location>
        <begin position="1630"/>
        <end position="1658"/>
    </location>
</feature>
<feature type="compositionally biased region" description="Low complexity" evidence="1">
    <location>
        <begin position="1561"/>
        <end position="1572"/>
    </location>
</feature>
<comment type="caution">
    <text evidence="2">The sequence shown here is derived from an EMBL/GenBank/DDBJ whole genome shotgun (WGS) entry which is preliminary data.</text>
</comment>
<feature type="region of interest" description="Disordered" evidence="1">
    <location>
        <begin position="768"/>
        <end position="799"/>
    </location>
</feature>
<feature type="compositionally biased region" description="Basic residues" evidence="1">
    <location>
        <begin position="1731"/>
        <end position="1745"/>
    </location>
</feature>
<feature type="region of interest" description="Disordered" evidence="1">
    <location>
        <begin position="1363"/>
        <end position="1392"/>
    </location>
</feature>
<evidence type="ECO:0000313" key="2">
    <source>
        <dbReference type="EMBL" id="KAJ1983672.1"/>
    </source>
</evidence>
<feature type="compositionally biased region" description="Basic and acidic residues" evidence="1">
    <location>
        <begin position="768"/>
        <end position="779"/>
    </location>
</feature>
<accession>A0A9W8EAL6</accession>
<dbReference type="PANTHER" id="PTHR15319:SF1">
    <property type="entry name" value="TATA BOX-BINDING PROTEIN-ASSOCIATED FACTOR RNA POLYMERASE I SUBUNIT C"/>
    <property type="match status" value="1"/>
</dbReference>
<feature type="region of interest" description="Disordered" evidence="1">
    <location>
        <begin position="1540"/>
        <end position="1573"/>
    </location>
</feature>
<evidence type="ECO:0000256" key="1">
    <source>
        <dbReference type="SAM" id="MobiDB-lite"/>
    </source>
</evidence>
<dbReference type="Proteomes" id="UP001151582">
    <property type="component" value="Unassembled WGS sequence"/>
</dbReference>
<feature type="region of interest" description="Disordered" evidence="1">
    <location>
        <begin position="1604"/>
        <end position="1745"/>
    </location>
</feature>
<feature type="compositionally biased region" description="Polar residues" evidence="1">
    <location>
        <begin position="1692"/>
        <end position="1701"/>
    </location>
</feature>
<dbReference type="PANTHER" id="PTHR15319">
    <property type="entry name" value="TATA BOX-BINDING PROTEIN ASSOCIATED FACTOR RNA POLYMERASE I SUBUNIT C"/>
    <property type="match status" value="1"/>
</dbReference>
<dbReference type="GO" id="GO:0001650">
    <property type="term" value="C:fibrillar center"/>
    <property type="evidence" value="ECO:0007669"/>
    <property type="project" value="TreeGrafter"/>
</dbReference>
<keyword evidence="3" id="KW-1185">Reference proteome</keyword>